<protein>
    <submittedName>
        <fullName evidence="1">Putative transcriptinal regulator</fullName>
    </submittedName>
</protein>
<name>A0A2Z5XCY2_BPMD2</name>
<organism evidence="1 2">
    <name type="scientific">Mycobacterium phage D29</name>
    <name type="common">Mycobacteriophage D29</name>
    <dbReference type="NCBI Taxonomy" id="28369"/>
    <lineage>
        <taxon>Viruses</taxon>
        <taxon>Duplodnaviria</taxon>
        <taxon>Heunggongvirae</taxon>
        <taxon>Uroviricota</taxon>
        <taxon>Caudoviricetes</taxon>
        <taxon>Fromanvirus</taxon>
    </lineage>
</organism>
<evidence type="ECO:0000313" key="1">
    <source>
        <dbReference type="EMBL" id="BBC44133.1"/>
    </source>
</evidence>
<organismHost>
    <name type="scientific">Mycobacterium</name>
    <dbReference type="NCBI Taxonomy" id="1763"/>
</organismHost>
<dbReference type="KEGG" id="vg:1261622"/>
<evidence type="ECO:0000313" key="2">
    <source>
        <dbReference type="Proteomes" id="UP000250156"/>
    </source>
</evidence>
<dbReference type="EMBL" id="AP018480">
    <property type="protein sequence ID" value="BBC44133.1"/>
    <property type="molecule type" value="Genomic_DNA"/>
</dbReference>
<dbReference type="RefSeq" id="NP_046821.1">
    <property type="nucleotide sequence ID" value="NC_001900.1"/>
</dbReference>
<dbReference type="Proteomes" id="UP000250156">
    <property type="component" value="Segment"/>
</dbReference>
<dbReference type="InterPro" id="IPR057898">
    <property type="entry name" value="Gp3"/>
</dbReference>
<proteinExistence type="predicted"/>
<sequence>MALMQATHTIEGFLAVETHPRAFVAENGHVITRLSATKWGGWEGLEILEYSGDGQVEVSDEQLAEAEHASQIEAQIIAEAAAE</sequence>
<accession>A0A2Z5XCY2</accession>
<dbReference type="SMR" id="A0A2Z5XCY2"/>
<dbReference type="Pfam" id="PF25687">
    <property type="entry name" value="Mycobacteriophage_Gene3"/>
    <property type="match status" value="1"/>
</dbReference>
<dbReference type="OrthoDB" id="20206at10239"/>
<reference evidence="1 2" key="1">
    <citation type="submission" date="2018-01" db="EMBL/GenBank/DDBJ databases">
        <title>Genome sequence of Mycobacterium phage D29.</title>
        <authorList>
            <person name="Uchiyama J."/>
            <person name="Matsuzaki S."/>
        </authorList>
    </citation>
    <scope>NUCLEOTIDE SEQUENCE [LARGE SCALE GENOMIC DNA]</scope>
</reference>
<dbReference type="GeneID" id="1261622"/>